<protein>
    <submittedName>
        <fullName evidence="4">Uncharacterized protein</fullName>
    </submittedName>
</protein>
<dbReference type="GO" id="GO:0051879">
    <property type="term" value="F:Hsp90 protein binding"/>
    <property type="evidence" value="ECO:0007669"/>
    <property type="project" value="TreeGrafter"/>
</dbReference>
<dbReference type="OrthoDB" id="2335338at2759"/>
<dbReference type="InterPro" id="IPR011990">
    <property type="entry name" value="TPR-like_helical_dom_sf"/>
</dbReference>
<feature type="region of interest" description="Disordered" evidence="3">
    <location>
        <begin position="1"/>
        <end position="24"/>
    </location>
</feature>
<dbReference type="Proteomes" id="UP000015354">
    <property type="component" value="Unassembled WGS sequence"/>
</dbReference>
<evidence type="ECO:0000256" key="2">
    <source>
        <dbReference type="ARBA" id="ARBA00022803"/>
    </source>
</evidence>
<accession>S9UIQ0</accession>
<dbReference type="EMBL" id="ATMH01003938">
    <property type="protein sequence ID" value="EPY30697.1"/>
    <property type="molecule type" value="Genomic_DNA"/>
</dbReference>
<dbReference type="InterPro" id="IPR019734">
    <property type="entry name" value="TPR_rpt"/>
</dbReference>
<dbReference type="PANTHER" id="PTHR22904">
    <property type="entry name" value="TPR REPEAT CONTAINING PROTEIN"/>
    <property type="match status" value="1"/>
</dbReference>
<proteinExistence type="predicted"/>
<gene>
    <name evidence="4" type="ORF">STCU_03938</name>
</gene>
<evidence type="ECO:0000256" key="3">
    <source>
        <dbReference type="SAM" id="MobiDB-lite"/>
    </source>
</evidence>
<dbReference type="SMART" id="SM00028">
    <property type="entry name" value="TPR"/>
    <property type="match status" value="3"/>
</dbReference>
<comment type="caution">
    <text evidence="4">The sequence shown here is derived from an EMBL/GenBank/DDBJ whole genome shotgun (WGS) entry which is preliminary data.</text>
</comment>
<evidence type="ECO:0000313" key="5">
    <source>
        <dbReference type="Proteomes" id="UP000015354"/>
    </source>
</evidence>
<dbReference type="SUPFAM" id="SSF48452">
    <property type="entry name" value="TPR-like"/>
    <property type="match status" value="1"/>
</dbReference>
<reference evidence="4 5" key="1">
    <citation type="journal article" date="2013" name="PLoS ONE">
        <title>Predicting the Proteins of Angomonas deanei, Strigomonas culicis and Their Respective Endosymbionts Reveals New Aspects of the Trypanosomatidae Family.</title>
        <authorList>
            <person name="Motta M.C."/>
            <person name="Martins A.C."/>
            <person name="de Souza S.S."/>
            <person name="Catta-Preta C.M."/>
            <person name="Silva R."/>
            <person name="Klein C.C."/>
            <person name="de Almeida L.G."/>
            <person name="de Lima Cunha O."/>
            <person name="Ciapina L.P."/>
            <person name="Brocchi M."/>
            <person name="Colabardini A.C."/>
            <person name="de Araujo Lima B."/>
            <person name="Machado C.R."/>
            <person name="de Almeida Soares C.M."/>
            <person name="Probst C.M."/>
            <person name="de Menezes C.B."/>
            <person name="Thompson C.E."/>
            <person name="Bartholomeu D.C."/>
            <person name="Gradia D.F."/>
            <person name="Pavoni D.P."/>
            <person name="Grisard E.C."/>
            <person name="Fantinatti-Garboggini F."/>
            <person name="Marchini F.K."/>
            <person name="Rodrigues-Luiz G.F."/>
            <person name="Wagner G."/>
            <person name="Goldman G.H."/>
            <person name="Fietto J.L."/>
            <person name="Elias M.C."/>
            <person name="Goldman M.H."/>
            <person name="Sagot M.F."/>
            <person name="Pereira M."/>
            <person name="Stoco P.H."/>
            <person name="de Mendonca-Neto R.P."/>
            <person name="Teixeira S.M."/>
            <person name="Maciel T.E."/>
            <person name="de Oliveira Mendes T.A."/>
            <person name="Urmenyi T.P."/>
            <person name="de Souza W."/>
            <person name="Schenkman S."/>
            <person name="de Vasconcelos A.T."/>
        </authorList>
    </citation>
    <scope>NUCLEOTIDE SEQUENCE [LARGE SCALE GENOMIC DNA]</scope>
</reference>
<organism evidence="4 5">
    <name type="scientific">Strigomonas culicis</name>
    <dbReference type="NCBI Taxonomy" id="28005"/>
    <lineage>
        <taxon>Eukaryota</taxon>
        <taxon>Discoba</taxon>
        <taxon>Euglenozoa</taxon>
        <taxon>Kinetoplastea</taxon>
        <taxon>Metakinetoplastina</taxon>
        <taxon>Trypanosomatida</taxon>
        <taxon>Trypanosomatidae</taxon>
        <taxon>Strigomonadinae</taxon>
        <taxon>Strigomonas</taxon>
    </lineage>
</organism>
<sequence length="711" mass="80639">MLHVESVHEMPNFGGSSGSVSERETSVPSMPFFEVSQKNDRPFAPSADDYPLGCEVELRDVEYAKAAQELAHWEPFLDDVFSSPRRRATVKRHLGDYTFVVCTDVKGIEKIGMTLYRACLSEPKVTTTKFFADVAMRKDAPNGTSESDENAGASEQNGHGFEYNLRGQAFPRTNFYGQLVSAKKGEADGTNESHLVLPPEIAQRTPEQQLVYWMKKGTYCIEKKGYKQALEYYNKALETPAADKVRVYSSRCVAFSYLNMYREAQEDARRVIDLLPNEYIGYVRMGSVLHAFNNYADAQGFYREALARDRNNLQIRALLMSNSVSMIFEYRTKRNENLKVRFDVETSCALALAKKKIKRDEIILKETSSLVTVMGSGYVKSSKDAKKKSAICQYCGSIFVDPDTLCKDVKGLSKSLFCTLYAKPEPVKCQHNCSYVYCTDECRSKHWSESHWLECPARGRWKSGLHKMHQYLDEYAAQHVEEDRLFPPALTPLEDKRSCVVVACVRTVARMIFRMIGCAFPLAEAVHMYEWLCISPSVDVPLHVEYVLHKSLDLLSPELSKQQKELLNVDLFKLLYRRVKSNAIYITLSVWPEIRQRAETHMKLLESVSSSIEINASNTDSTNANNEALRQIMHLPPWGPEGTFFNAIAVFDLYALTAGVNMSMFPITRRKVNAKVVSTLVSNFRIRIKCIADVRKDEAFVCAPLDPTIAP</sequence>
<evidence type="ECO:0000313" key="4">
    <source>
        <dbReference type="EMBL" id="EPY30697.1"/>
    </source>
</evidence>
<keyword evidence="1" id="KW-0677">Repeat</keyword>
<keyword evidence="5" id="KW-1185">Reference proteome</keyword>
<name>S9UIQ0_9TRYP</name>
<dbReference type="AlphaFoldDB" id="S9UIQ0"/>
<dbReference type="Gene3D" id="1.25.40.10">
    <property type="entry name" value="Tetratricopeptide repeat domain"/>
    <property type="match status" value="1"/>
</dbReference>
<dbReference type="PANTHER" id="PTHR22904:SF523">
    <property type="entry name" value="STRESS-INDUCED-PHOSPHOPROTEIN 1"/>
    <property type="match status" value="1"/>
</dbReference>
<evidence type="ECO:0000256" key="1">
    <source>
        <dbReference type="ARBA" id="ARBA00022737"/>
    </source>
</evidence>
<keyword evidence="2" id="KW-0802">TPR repeat</keyword>